<protein>
    <submittedName>
        <fullName evidence="2">Uncharacterized protein</fullName>
    </submittedName>
</protein>
<dbReference type="EMBL" id="MU863880">
    <property type="protein sequence ID" value="KAK4204758.1"/>
    <property type="molecule type" value="Genomic_DNA"/>
</dbReference>
<keyword evidence="3" id="KW-1185">Reference proteome</keyword>
<organism evidence="2 3">
    <name type="scientific">Triangularia verruculosa</name>
    <dbReference type="NCBI Taxonomy" id="2587418"/>
    <lineage>
        <taxon>Eukaryota</taxon>
        <taxon>Fungi</taxon>
        <taxon>Dikarya</taxon>
        <taxon>Ascomycota</taxon>
        <taxon>Pezizomycotina</taxon>
        <taxon>Sordariomycetes</taxon>
        <taxon>Sordariomycetidae</taxon>
        <taxon>Sordariales</taxon>
        <taxon>Podosporaceae</taxon>
        <taxon>Triangularia</taxon>
    </lineage>
</organism>
<gene>
    <name evidence="2" type="ORF">QBC40DRAFT_272337</name>
</gene>
<feature type="compositionally biased region" description="Polar residues" evidence="1">
    <location>
        <begin position="1"/>
        <end position="25"/>
    </location>
</feature>
<feature type="compositionally biased region" description="Basic and acidic residues" evidence="1">
    <location>
        <begin position="71"/>
        <end position="86"/>
    </location>
</feature>
<feature type="region of interest" description="Disordered" evidence="1">
    <location>
        <begin position="1"/>
        <end position="163"/>
    </location>
</feature>
<comment type="caution">
    <text evidence="2">The sequence shown here is derived from an EMBL/GenBank/DDBJ whole genome shotgun (WGS) entry which is preliminary data.</text>
</comment>
<evidence type="ECO:0000313" key="2">
    <source>
        <dbReference type="EMBL" id="KAK4204758.1"/>
    </source>
</evidence>
<name>A0AAN7AYY7_9PEZI</name>
<evidence type="ECO:0000256" key="1">
    <source>
        <dbReference type="SAM" id="MobiDB-lite"/>
    </source>
</evidence>
<accession>A0AAN7AYY7</accession>
<reference evidence="2" key="2">
    <citation type="submission" date="2023-05" db="EMBL/GenBank/DDBJ databases">
        <authorList>
            <consortium name="Lawrence Berkeley National Laboratory"/>
            <person name="Steindorff A."/>
            <person name="Hensen N."/>
            <person name="Bonometti L."/>
            <person name="Westerberg I."/>
            <person name="Brannstrom I.O."/>
            <person name="Guillou S."/>
            <person name="Cros-Aarteil S."/>
            <person name="Calhoun S."/>
            <person name="Haridas S."/>
            <person name="Kuo A."/>
            <person name="Mondo S."/>
            <person name="Pangilinan J."/>
            <person name="Riley R."/>
            <person name="Labutti K."/>
            <person name="Andreopoulos B."/>
            <person name="Lipzen A."/>
            <person name="Chen C."/>
            <person name="Yanf M."/>
            <person name="Daum C."/>
            <person name="Ng V."/>
            <person name="Clum A."/>
            <person name="Ohm R."/>
            <person name="Martin F."/>
            <person name="Silar P."/>
            <person name="Natvig D."/>
            <person name="Lalanne C."/>
            <person name="Gautier V."/>
            <person name="Ament-Velasquez S.L."/>
            <person name="Kruys A."/>
            <person name="Hutchinson M.I."/>
            <person name="Powell A.J."/>
            <person name="Barry K."/>
            <person name="Miller A.N."/>
            <person name="Grigoriev I.V."/>
            <person name="Debuchy R."/>
            <person name="Gladieux P."/>
            <person name="Thoren M.H."/>
            <person name="Johannesson H."/>
        </authorList>
    </citation>
    <scope>NUCLEOTIDE SEQUENCE</scope>
    <source>
        <strain evidence="2">CBS 315.58</strain>
    </source>
</reference>
<dbReference type="Proteomes" id="UP001303160">
    <property type="component" value="Unassembled WGS sequence"/>
</dbReference>
<proteinExistence type="predicted"/>
<evidence type="ECO:0000313" key="3">
    <source>
        <dbReference type="Proteomes" id="UP001303160"/>
    </source>
</evidence>
<dbReference type="AlphaFoldDB" id="A0AAN7AYY7"/>
<reference evidence="2" key="1">
    <citation type="journal article" date="2023" name="Mol. Phylogenet. Evol.">
        <title>Genome-scale phylogeny and comparative genomics of the fungal order Sordariales.</title>
        <authorList>
            <person name="Hensen N."/>
            <person name="Bonometti L."/>
            <person name="Westerberg I."/>
            <person name="Brannstrom I.O."/>
            <person name="Guillou S."/>
            <person name="Cros-Aarteil S."/>
            <person name="Calhoun S."/>
            <person name="Haridas S."/>
            <person name="Kuo A."/>
            <person name="Mondo S."/>
            <person name="Pangilinan J."/>
            <person name="Riley R."/>
            <person name="LaButti K."/>
            <person name="Andreopoulos B."/>
            <person name="Lipzen A."/>
            <person name="Chen C."/>
            <person name="Yan M."/>
            <person name="Daum C."/>
            <person name="Ng V."/>
            <person name="Clum A."/>
            <person name="Steindorff A."/>
            <person name="Ohm R.A."/>
            <person name="Martin F."/>
            <person name="Silar P."/>
            <person name="Natvig D.O."/>
            <person name="Lalanne C."/>
            <person name="Gautier V."/>
            <person name="Ament-Velasquez S.L."/>
            <person name="Kruys A."/>
            <person name="Hutchinson M.I."/>
            <person name="Powell A.J."/>
            <person name="Barry K."/>
            <person name="Miller A.N."/>
            <person name="Grigoriev I.V."/>
            <person name="Debuchy R."/>
            <person name="Gladieux P."/>
            <person name="Hiltunen Thoren M."/>
            <person name="Johannesson H."/>
        </authorList>
    </citation>
    <scope>NUCLEOTIDE SEQUENCE</scope>
    <source>
        <strain evidence="2">CBS 315.58</strain>
    </source>
</reference>
<sequence length="204" mass="22929">MPSDNDNFSSEPPSEPYQTRSNPPIATQPLRNKRRREDEEDIYGHPISPTCEPLVDVQSDPTRTSLKRRRNVDITDEERPMHDLKRPRIQTNPPSPPTDAEPALASMPSLPSDDVSHETQNGVSGAPGRPARSTKADMRNADRLRVQRQKRTLRSSASSRNDQFAAAHALLENLRGSRITRRSGSAQLFQLDDRGRPILQRTVP</sequence>
<feature type="compositionally biased region" description="Basic and acidic residues" evidence="1">
    <location>
        <begin position="134"/>
        <end position="145"/>
    </location>
</feature>